<evidence type="ECO:0000256" key="12">
    <source>
        <dbReference type="SAM" id="Phobius"/>
    </source>
</evidence>
<accession>A0ABV3G3Q7</accession>
<protein>
    <submittedName>
        <fullName evidence="16">Arabinosyltransferase domain-containing protein</fullName>
    </submittedName>
</protein>
<feature type="transmembrane region" description="Helical" evidence="12">
    <location>
        <begin position="721"/>
        <end position="741"/>
    </location>
</feature>
<name>A0ABV3G3Q7_9NOCA</name>
<dbReference type="Proteomes" id="UP001551695">
    <property type="component" value="Unassembled WGS sequence"/>
</dbReference>
<evidence type="ECO:0000256" key="8">
    <source>
        <dbReference type="ARBA" id="ARBA00022989"/>
    </source>
</evidence>
<feature type="domain" description="Arabinosyltransferas concanavalin like" evidence="15">
    <location>
        <begin position="128"/>
        <end position="246"/>
    </location>
</feature>
<comment type="subcellular location">
    <subcellularLocation>
        <location evidence="2">Cell membrane</location>
        <topology evidence="2">Multi-pass membrane protein</topology>
    </subcellularLocation>
</comment>
<dbReference type="InterPro" id="IPR042486">
    <property type="entry name" value="Arabino_trans_C_2"/>
</dbReference>
<keyword evidence="4" id="KW-1003">Cell membrane</keyword>
<evidence type="ECO:0000256" key="2">
    <source>
        <dbReference type="ARBA" id="ARBA00004651"/>
    </source>
</evidence>
<comment type="similarity">
    <text evidence="3">Belongs to the emb family.</text>
</comment>
<feature type="compositionally biased region" description="Polar residues" evidence="11">
    <location>
        <begin position="96"/>
        <end position="110"/>
    </location>
</feature>
<evidence type="ECO:0000256" key="4">
    <source>
        <dbReference type="ARBA" id="ARBA00022475"/>
    </source>
</evidence>
<feature type="transmembrane region" description="Helical" evidence="12">
    <location>
        <begin position="450"/>
        <end position="477"/>
    </location>
</feature>
<gene>
    <name evidence="16" type="ORF">AB0I48_32530</name>
</gene>
<dbReference type="Pfam" id="PF04602">
    <property type="entry name" value="Arabinose_trans"/>
    <property type="match status" value="1"/>
</dbReference>
<reference evidence="16 17" key="1">
    <citation type="submission" date="2024-06" db="EMBL/GenBank/DDBJ databases">
        <title>The Natural Products Discovery Center: Release of the First 8490 Sequenced Strains for Exploring Actinobacteria Biosynthetic Diversity.</title>
        <authorList>
            <person name="Kalkreuter E."/>
            <person name="Kautsar S.A."/>
            <person name="Yang D."/>
            <person name="Bader C.D."/>
            <person name="Teijaro C.N."/>
            <person name="Fluegel L."/>
            <person name="Davis C.M."/>
            <person name="Simpson J.R."/>
            <person name="Lauterbach L."/>
            <person name="Steele A.D."/>
            <person name="Gui C."/>
            <person name="Meng S."/>
            <person name="Li G."/>
            <person name="Viehrig K."/>
            <person name="Ye F."/>
            <person name="Su P."/>
            <person name="Kiefer A.F."/>
            <person name="Nichols A."/>
            <person name="Cepeda A.J."/>
            <person name="Yan W."/>
            <person name="Fan B."/>
            <person name="Jiang Y."/>
            <person name="Adhikari A."/>
            <person name="Zheng C.-J."/>
            <person name="Schuster L."/>
            <person name="Cowan T.M."/>
            <person name="Smanski M.J."/>
            <person name="Chevrette M.G."/>
            <person name="De Carvalho L.P.S."/>
            <person name="Shen B."/>
        </authorList>
    </citation>
    <scope>NUCLEOTIDE SEQUENCE [LARGE SCALE GENOMIC DNA]</scope>
    <source>
        <strain evidence="16 17">NPDC050403</strain>
    </source>
</reference>
<feature type="transmembrane region" description="Helical" evidence="12">
    <location>
        <begin position="528"/>
        <end position="548"/>
    </location>
</feature>
<dbReference type="Gene3D" id="3.40.190.160">
    <property type="match status" value="1"/>
</dbReference>
<dbReference type="RefSeq" id="WP_357789233.1">
    <property type="nucleotide sequence ID" value="NZ_JBFAKC010000020.1"/>
</dbReference>
<comment type="caution">
    <text evidence="16">The sequence shown here is derived from an EMBL/GenBank/DDBJ whole genome shotgun (WGS) entry which is preliminary data.</text>
</comment>
<dbReference type="Pfam" id="PF17689">
    <property type="entry name" value="Arabino_trans_N"/>
    <property type="match status" value="2"/>
</dbReference>
<feature type="region of interest" description="Disordered" evidence="11">
    <location>
        <begin position="75"/>
        <end position="137"/>
    </location>
</feature>
<feature type="transmembrane region" description="Helical" evidence="12">
    <location>
        <begin position="368"/>
        <end position="389"/>
    </location>
</feature>
<keyword evidence="17" id="KW-1185">Reference proteome</keyword>
<feature type="transmembrane region" description="Helical" evidence="12">
    <location>
        <begin position="762"/>
        <end position="782"/>
    </location>
</feature>
<keyword evidence="6" id="KW-0808">Transferase</keyword>
<evidence type="ECO:0000259" key="13">
    <source>
        <dbReference type="Pfam" id="PF04602"/>
    </source>
</evidence>
<comment type="function">
    <text evidence="1">Arabinosyl transferase responsible for the polymerization of arabinose into the arabinan of arabinogalactan.</text>
</comment>
<dbReference type="InterPro" id="IPR007680">
    <property type="entry name" value="Arabino_trans_central"/>
</dbReference>
<evidence type="ECO:0000259" key="15">
    <source>
        <dbReference type="Pfam" id="PF17689"/>
    </source>
</evidence>
<evidence type="ECO:0000256" key="10">
    <source>
        <dbReference type="ARBA" id="ARBA00023316"/>
    </source>
</evidence>
<organism evidence="16 17">
    <name type="scientific">Nocardia aurea</name>
    <dbReference type="NCBI Taxonomy" id="2144174"/>
    <lineage>
        <taxon>Bacteria</taxon>
        <taxon>Bacillati</taxon>
        <taxon>Actinomycetota</taxon>
        <taxon>Actinomycetes</taxon>
        <taxon>Mycobacteriales</taxon>
        <taxon>Nocardiaceae</taxon>
        <taxon>Nocardia</taxon>
    </lineage>
</organism>
<dbReference type="Gene3D" id="2.60.120.940">
    <property type="entry name" value="EmbC, C-terminal domain, subdomain 2"/>
    <property type="match status" value="1"/>
</dbReference>
<sequence length="1163" mass="124277">MRPDRSTSAFDRYRLIALVSGLLGFILALLTPLLPVEQDRATLDWPQAGNSTDVEAPLVSYEPQRLAATLPCSILPSATDSSESGAPGRQGEPTPSGDTQQTPTVGNGTPRQADDSTPPDTAARSDTAAPQAKPSRTILSTIPVASGQAATKGLVVAVSDGTLTVVQRDIPLLSAPVAEIGGCTAITIDSAAAATTVEFTGVRREDGNPFVNTLPRDIRPQVVGLFTDLDAAQVAAARVHLDIDSRFSSTPTPLKLLVQIAAVICTVIALIALHLLDTSDGRRARRFLPAHWWRFSIVDGAILGVLALWHIIGANTSDDGYILNMARASEHSGYMANYYRWFAVPEAPFGWSYEVLAWMTKISDASPWMRLPTLLAGVVCWLVISREVLPRLGARVRRDRVALWTAGLVFLAFWLPYDNGLRPEPLIAAGALLTWCSIERAIATGRLLPAAIGVLIAAFSLAAGPTGLICIAALIAGSRPVLQIIVKRAQGALPRRIEADAHAPDATDDDGRRAPTPTLSRASLFFRYAALIAPGLAAGTLVLIVVFADQTLATVMEATRVRTVVGPNVAWFDERTRWDSLLMLSPDGSLARRFGVLVMLLCLLVCVLQVLRKGRIPGTSRGPSVRILGIVFASLLLMMFTPTKWTHHFGVYAGLAGSLAALAAVAVGTSGIRAPRNRALFAAAVLFLLAITFTGSNGWWYVSSYGVPWWDKAPLIAGKGLSTLFLGLSGLALLWAVWAHYREPYREPAAPRRFERFASAPLTIAAALLVLFELASLTKAALTQYPAYSIAKSNVEALGGDSCGLADGVLVETDTADSLLQPFDGSPADGLSAKSKGFTPNGVASDLTADAEETVSGGANSIDKDSANKTTNTTGAGTGGGTSERTGINGSTVALPFGLDPARTPVLGSYEEGEQQQATLESQWYHLNLVDSMHHDPAYRVLVVTAAGRIRSVDADGVLTYGQELHMEYGVRGEDGRVRVLGSVDPLDIGPAPSWRNLRVPLDGLPSEVNAVRLVAVDNDITPKQWLAVTPPRLPSLKTLNSVVGSRDPVLLDWHVGLAFPCQRPFDHHDGVAEVPQWRILPDRVGSDASNAWQDDIGGGPLGWTGLLLSSESVPTYLEDDWGRDWGSLERFTPYDPDADPAVIDITTVKQGGISRQDPIRIR</sequence>
<evidence type="ECO:0000313" key="16">
    <source>
        <dbReference type="EMBL" id="MEV0712296.1"/>
    </source>
</evidence>
<feature type="region of interest" description="Disordered" evidence="11">
    <location>
        <begin position="854"/>
        <end position="889"/>
    </location>
</feature>
<dbReference type="InterPro" id="IPR032731">
    <property type="entry name" value="Arabino_trans_C"/>
</dbReference>
<keyword evidence="10" id="KW-0961">Cell wall biogenesis/degradation</keyword>
<feature type="transmembrane region" description="Helical" evidence="12">
    <location>
        <begin position="401"/>
        <end position="417"/>
    </location>
</feature>
<feature type="domain" description="Arabinofuranosyltransferase central" evidence="13">
    <location>
        <begin position="250"/>
        <end position="742"/>
    </location>
</feature>
<feature type="transmembrane region" description="Helical" evidence="12">
    <location>
        <begin position="679"/>
        <end position="701"/>
    </location>
</feature>
<evidence type="ECO:0000256" key="3">
    <source>
        <dbReference type="ARBA" id="ARBA00008195"/>
    </source>
</evidence>
<feature type="transmembrane region" description="Helical" evidence="12">
    <location>
        <begin position="256"/>
        <end position="276"/>
    </location>
</feature>
<dbReference type="Pfam" id="PF14896">
    <property type="entry name" value="Arabino_trans_C"/>
    <property type="match status" value="1"/>
</dbReference>
<evidence type="ECO:0000256" key="6">
    <source>
        <dbReference type="ARBA" id="ARBA00022679"/>
    </source>
</evidence>
<evidence type="ECO:0000256" key="9">
    <source>
        <dbReference type="ARBA" id="ARBA00023136"/>
    </source>
</evidence>
<feature type="transmembrane region" description="Helical" evidence="12">
    <location>
        <begin position="623"/>
        <end position="643"/>
    </location>
</feature>
<feature type="transmembrane region" description="Helical" evidence="12">
    <location>
        <begin position="292"/>
        <end position="312"/>
    </location>
</feature>
<feature type="domain" description="Arabinosyltransferase C-terminal" evidence="14">
    <location>
        <begin position="775"/>
        <end position="1161"/>
    </location>
</feature>
<evidence type="ECO:0000256" key="11">
    <source>
        <dbReference type="SAM" id="MobiDB-lite"/>
    </source>
</evidence>
<dbReference type="Gene3D" id="2.60.120.610">
    <property type="entry name" value="arabinofuranosyltransferase like domain"/>
    <property type="match status" value="2"/>
</dbReference>
<dbReference type="InterPro" id="IPR040920">
    <property type="entry name" value="Arabino_trans_N"/>
</dbReference>
<proteinExistence type="inferred from homology"/>
<keyword evidence="5" id="KW-0328">Glycosyltransferase</keyword>
<keyword evidence="9 12" id="KW-0472">Membrane</keyword>
<keyword evidence="7 12" id="KW-0812">Transmembrane</keyword>
<dbReference type="InterPro" id="IPR027451">
    <property type="entry name" value="EmbABC_dom1"/>
</dbReference>
<evidence type="ECO:0000256" key="5">
    <source>
        <dbReference type="ARBA" id="ARBA00022676"/>
    </source>
</evidence>
<feature type="transmembrane region" description="Helical" evidence="12">
    <location>
        <begin position="649"/>
        <end position="667"/>
    </location>
</feature>
<keyword evidence="8 12" id="KW-1133">Transmembrane helix</keyword>
<evidence type="ECO:0000313" key="17">
    <source>
        <dbReference type="Proteomes" id="UP001551695"/>
    </source>
</evidence>
<evidence type="ECO:0000256" key="7">
    <source>
        <dbReference type="ARBA" id="ARBA00022692"/>
    </source>
</evidence>
<feature type="domain" description="Arabinosyltransferas concanavalin like" evidence="15">
    <location>
        <begin position="37"/>
        <end position="77"/>
    </location>
</feature>
<evidence type="ECO:0000259" key="14">
    <source>
        <dbReference type="Pfam" id="PF14896"/>
    </source>
</evidence>
<evidence type="ECO:0000256" key="1">
    <source>
        <dbReference type="ARBA" id="ARBA00003001"/>
    </source>
</evidence>
<dbReference type="EMBL" id="JBFAKC010000020">
    <property type="protein sequence ID" value="MEV0712296.1"/>
    <property type="molecule type" value="Genomic_DNA"/>
</dbReference>
<feature type="transmembrane region" description="Helical" evidence="12">
    <location>
        <begin position="590"/>
        <end position="611"/>
    </location>
</feature>